<accession>A0A6L2LWR9</accession>
<dbReference type="EMBL" id="BKCJ010005325">
    <property type="protein sequence ID" value="GEU66108.1"/>
    <property type="molecule type" value="Genomic_DNA"/>
</dbReference>
<feature type="region of interest" description="Disordered" evidence="1">
    <location>
        <begin position="569"/>
        <end position="595"/>
    </location>
</feature>
<protein>
    <recommendedName>
        <fullName evidence="3">Retrovirus-related Pol polyprotein from transposon TNT 1-94</fullName>
    </recommendedName>
</protein>
<evidence type="ECO:0008006" key="3">
    <source>
        <dbReference type="Google" id="ProtNLM"/>
    </source>
</evidence>
<proteinExistence type="predicted"/>
<dbReference type="PANTHER" id="PTHR11439">
    <property type="entry name" value="GAG-POL-RELATED RETROTRANSPOSON"/>
    <property type="match status" value="1"/>
</dbReference>
<feature type="region of interest" description="Disordered" evidence="1">
    <location>
        <begin position="156"/>
        <end position="183"/>
    </location>
</feature>
<dbReference type="CDD" id="cd09272">
    <property type="entry name" value="RNase_HI_RT_Ty1"/>
    <property type="match status" value="1"/>
</dbReference>
<dbReference type="AlphaFoldDB" id="A0A6L2LWR9"/>
<organism evidence="2">
    <name type="scientific">Tanacetum cinerariifolium</name>
    <name type="common">Dalmatian daisy</name>
    <name type="synonym">Chrysanthemum cinerariifolium</name>
    <dbReference type="NCBI Taxonomy" id="118510"/>
    <lineage>
        <taxon>Eukaryota</taxon>
        <taxon>Viridiplantae</taxon>
        <taxon>Streptophyta</taxon>
        <taxon>Embryophyta</taxon>
        <taxon>Tracheophyta</taxon>
        <taxon>Spermatophyta</taxon>
        <taxon>Magnoliopsida</taxon>
        <taxon>eudicotyledons</taxon>
        <taxon>Gunneridae</taxon>
        <taxon>Pentapetalae</taxon>
        <taxon>asterids</taxon>
        <taxon>campanulids</taxon>
        <taxon>Asterales</taxon>
        <taxon>Asteraceae</taxon>
        <taxon>Asteroideae</taxon>
        <taxon>Anthemideae</taxon>
        <taxon>Anthemidinae</taxon>
        <taxon>Tanacetum</taxon>
    </lineage>
</organism>
<evidence type="ECO:0000313" key="2">
    <source>
        <dbReference type="EMBL" id="GEU66108.1"/>
    </source>
</evidence>
<comment type="caution">
    <text evidence="2">The sequence shown here is derived from an EMBL/GenBank/DDBJ whole genome shotgun (WGS) entry which is preliminary data.</text>
</comment>
<feature type="compositionally biased region" description="Low complexity" evidence="1">
    <location>
        <begin position="570"/>
        <end position="587"/>
    </location>
</feature>
<evidence type="ECO:0000256" key="1">
    <source>
        <dbReference type="SAM" id="MobiDB-lite"/>
    </source>
</evidence>
<dbReference type="PANTHER" id="PTHR11439:SF495">
    <property type="entry name" value="REVERSE TRANSCRIPTASE, RNA-DEPENDENT DNA POLYMERASE-RELATED"/>
    <property type="match status" value="1"/>
</dbReference>
<feature type="compositionally biased region" description="Basic and acidic residues" evidence="1">
    <location>
        <begin position="156"/>
        <end position="166"/>
    </location>
</feature>
<sequence>MDEDPNGTLVDPTRYRGMVRSLMYLTASRLDLVFAVCVCARYQLLQMLTMQVAKNQDVVHQIPLYSDSKSAIALSCNTVQHSRMKHTTVRYHFIKEQVENEVVELYFVKTDYQLANIFTKALVRERFEFLVNRLGEGKVFDEMFVKTLVKLKDSRLKDHKDEDLKSKPSQNEQAHGMIKPREPTHHELVSQAQPNHLGRSVKANRPTLVGHQGSIEPRLEFNMLRTNSQAKIISKEKLVPRANKLVIKKNNQRVSSDSHITGTMLRFVVEILRHHKLDNLVSLTTTVPIIYLHQFWTTTSHNKNNHTFTFELDNHTFTLTPGLLKTVLQMPLPDPNNTYIQPPSEIKILEFIKTLGYDEDPKTKLIAISKMVATRLHQPWRAILNFASLIWDEFKWQIVKRSSKPSKMSKLSYTRFTKLIIDHYLSLNKSIPRRSDSKLHSSQDDHPITKLLNTTNGDYKFGMEVPDSIFSDAIKKKAWYKYYIAKQLESEKDKIVDEPEKQHVSLIKSGRGKDMYNEWGQKLKGPAVEDLTLQSLLNLRKGLKASRLESLRQQKQPVAEEGLSAAHNKYYSSSDTDSDATLYSSSLDKQEGSAN</sequence>
<gene>
    <name evidence="2" type="ORF">Tci_038086</name>
</gene>
<reference evidence="2" key="1">
    <citation type="journal article" date="2019" name="Sci. Rep.">
        <title>Draft genome of Tanacetum cinerariifolium, the natural source of mosquito coil.</title>
        <authorList>
            <person name="Yamashiro T."/>
            <person name="Shiraishi A."/>
            <person name="Satake H."/>
            <person name="Nakayama K."/>
        </authorList>
    </citation>
    <scope>NUCLEOTIDE SEQUENCE</scope>
</reference>
<name>A0A6L2LWR9_TANCI</name>